<dbReference type="Pfam" id="PF19515">
    <property type="entry name" value="DUF6048"/>
    <property type="match status" value="1"/>
</dbReference>
<accession>A0ABU2YJL6</accession>
<dbReference type="RefSeq" id="WP_311426192.1">
    <property type="nucleotide sequence ID" value="NZ_JAVRIA010000001.1"/>
</dbReference>
<feature type="signal peptide" evidence="1">
    <location>
        <begin position="1"/>
        <end position="23"/>
    </location>
</feature>
<keyword evidence="3" id="KW-1185">Reference proteome</keyword>
<feature type="chain" id="PRO_5045332450" evidence="1">
    <location>
        <begin position="24"/>
        <end position="243"/>
    </location>
</feature>
<reference evidence="2 3" key="1">
    <citation type="submission" date="2023-09" db="EMBL/GenBank/DDBJ databases">
        <authorList>
            <person name="Rey-Velasco X."/>
        </authorList>
    </citation>
    <scope>NUCLEOTIDE SEQUENCE [LARGE SCALE GENOMIC DNA]</scope>
    <source>
        <strain evidence="2 3">W332</strain>
    </source>
</reference>
<evidence type="ECO:0000313" key="2">
    <source>
        <dbReference type="EMBL" id="MDT0557425.1"/>
    </source>
</evidence>
<gene>
    <name evidence="2" type="ORF">RM697_02115</name>
</gene>
<keyword evidence="1" id="KW-0732">Signal</keyword>
<dbReference type="EMBL" id="JAVRIA010000001">
    <property type="protein sequence ID" value="MDT0557425.1"/>
    <property type="molecule type" value="Genomic_DNA"/>
</dbReference>
<dbReference type="Proteomes" id="UP001259492">
    <property type="component" value="Unassembled WGS sequence"/>
</dbReference>
<proteinExistence type="predicted"/>
<name>A0ABU2YJL6_9FLAO</name>
<organism evidence="2 3">
    <name type="scientific">Microcosmobacter mediterraneus</name>
    <dbReference type="NCBI Taxonomy" id="3075607"/>
    <lineage>
        <taxon>Bacteria</taxon>
        <taxon>Pseudomonadati</taxon>
        <taxon>Bacteroidota</taxon>
        <taxon>Flavobacteriia</taxon>
        <taxon>Flavobacteriales</taxon>
        <taxon>Flavobacteriaceae</taxon>
        <taxon>Microcosmobacter</taxon>
    </lineage>
</organism>
<comment type="caution">
    <text evidence="2">The sequence shown here is derived from an EMBL/GenBank/DDBJ whole genome shotgun (WGS) entry which is preliminary data.</text>
</comment>
<dbReference type="InterPro" id="IPR046111">
    <property type="entry name" value="DUF6048"/>
</dbReference>
<protein>
    <submittedName>
        <fullName evidence="2">DUF6048 family protein</fullName>
    </submittedName>
</protein>
<sequence>MKRTFLFTTKLMLILLCCSTLMAQETKTDSIVYKQDYGFRLGGDIYKLVRTVVDDDYTGFEINGDYRLTKRWYLAGELGTEDKRTTTDFLDVTTTGSYFKAGVDYNFYRNWLNMENMLFGGFRVGVSSFKQQLDSFTIYDVNNTLFGQYSSVVGQEFNGLTAIWVEVLFGMKAEVLNNLYMGLNVQLKGLVSLDEPSNFENVYIPGFNKTFDSGRFGVGFGYNISYLIPIFKKDKTVKVIGEE</sequence>
<evidence type="ECO:0000313" key="3">
    <source>
        <dbReference type="Proteomes" id="UP001259492"/>
    </source>
</evidence>
<evidence type="ECO:0000256" key="1">
    <source>
        <dbReference type="SAM" id="SignalP"/>
    </source>
</evidence>